<accession>A0A140DYV7</accession>
<name>A0A140DYV7_9FIRM</name>
<dbReference type="AlphaFoldDB" id="A0A140DYV7"/>
<organism evidence="1 2">
    <name type="scientific">Faecalibaculum rodentium</name>
    <dbReference type="NCBI Taxonomy" id="1702221"/>
    <lineage>
        <taxon>Bacteria</taxon>
        <taxon>Bacillati</taxon>
        <taxon>Bacillota</taxon>
        <taxon>Erysipelotrichia</taxon>
        <taxon>Erysipelotrichales</taxon>
        <taxon>Erysipelotrichaceae</taxon>
        <taxon>Faecalibaculum</taxon>
    </lineage>
</organism>
<evidence type="ECO:0000313" key="1">
    <source>
        <dbReference type="EMBL" id="AMK55834.1"/>
    </source>
</evidence>
<protein>
    <submittedName>
        <fullName evidence="1">Uncharacterized protein</fullName>
    </submittedName>
</protein>
<keyword evidence="2" id="KW-1185">Reference proteome</keyword>
<reference evidence="1 2" key="1">
    <citation type="journal article" date="2016" name="Gut Pathog.">
        <title>Whole genome sequencing of "Faecalibaculum rodentium" ALO17, isolated from C57BL/6J laboratory mouse feces.</title>
        <authorList>
            <person name="Lim S."/>
            <person name="Chang D.H."/>
            <person name="Ahn S."/>
            <person name="Kim B.C."/>
        </authorList>
    </citation>
    <scope>NUCLEOTIDE SEQUENCE [LARGE SCALE GENOMIC DNA]</scope>
    <source>
        <strain evidence="1 2">Alo17</strain>
    </source>
</reference>
<gene>
    <name evidence="1" type="ORF">AALO17_27000</name>
</gene>
<dbReference type="KEGG" id="fro:AALO17_27000"/>
<evidence type="ECO:0000313" key="2">
    <source>
        <dbReference type="Proteomes" id="UP000069771"/>
    </source>
</evidence>
<sequence>MTIWNAMVGYPSTGRGWIQTLNGVKKPKMEESIHFPLSTAYSNNLELESTEIKTKTCRKYTARPSPTEACLYLHSPSETHDCLVSDGLYIAKATYYHTVSR</sequence>
<dbReference type="EMBL" id="CP011391">
    <property type="protein sequence ID" value="AMK55834.1"/>
    <property type="molecule type" value="Genomic_DNA"/>
</dbReference>
<proteinExistence type="predicted"/>
<dbReference type="STRING" id="1702221.AALO17_27000"/>
<dbReference type="Proteomes" id="UP000069771">
    <property type="component" value="Chromosome"/>
</dbReference>